<evidence type="ECO:0000313" key="10">
    <source>
        <dbReference type="EMBL" id="SNC73849.1"/>
    </source>
</evidence>
<keyword evidence="4" id="KW-1003">Cell membrane</keyword>
<gene>
    <name evidence="10" type="ORF">SAMN05445756_2176</name>
</gene>
<feature type="transmembrane region" description="Helical" evidence="8">
    <location>
        <begin position="69"/>
        <end position="87"/>
    </location>
</feature>
<dbReference type="EMBL" id="FYEZ01000003">
    <property type="protein sequence ID" value="SNC73849.1"/>
    <property type="molecule type" value="Genomic_DNA"/>
</dbReference>
<feature type="transmembrane region" description="Helical" evidence="8">
    <location>
        <begin position="187"/>
        <end position="210"/>
    </location>
</feature>
<proteinExistence type="inferred from homology"/>
<dbReference type="Gene3D" id="1.20.1250.20">
    <property type="entry name" value="MFS general substrate transporter like domains"/>
    <property type="match status" value="1"/>
</dbReference>
<evidence type="ECO:0000256" key="4">
    <source>
        <dbReference type="ARBA" id="ARBA00022475"/>
    </source>
</evidence>
<dbReference type="PANTHER" id="PTHR23501:SF197">
    <property type="entry name" value="COMD"/>
    <property type="match status" value="1"/>
</dbReference>
<evidence type="ECO:0000313" key="11">
    <source>
        <dbReference type="Proteomes" id="UP000198122"/>
    </source>
</evidence>
<feature type="transmembrane region" description="Helical" evidence="8">
    <location>
        <begin position="99"/>
        <end position="118"/>
    </location>
</feature>
<protein>
    <submittedName>
        <fullName evidence="10">Drug resistance transporter, EmrB/QacA subfamily</fullName>
    </submittedName>
</protein>
<sequence length="522" mass="54852">MSLRTPAETAPTAAVPRDAAPVEVTESRGHLAWIFAGLMLSMLLASLNQTVLSTALPTIVGELDGVNQMQWVITAYILASTVMMPVYGKLGDQIGRKPLLVGAIITFVVGSVLGGLAQDIHFLIGARVVQGIGGGGLMILSQTIIADVVPARERGKYMGLMGGVFAVSSVAGPLLGGWFTEGIGWRWAFWMSIPLGAIALYGAVFLLRLPHTRQRAAVDWKGMVLLAVAATCLILAVTWGGHTYAWGSWQILALLAVMVLSAGVFLLVERSAVDPVIPLRLFVHRNIVLTTVAGLAIGVAMFGALGYMPTYLQMAYGKSATEAGLLMIPMMGALLVTSIGAGAAVSRTGRYKMLPVVGSLIIAVGLYLLSLLEAASPLWQVLTSLAVLGVGIGLSMQILVLVVQNSVPLREVGMATAANNYFRQIGATLGSALVGSLFTTRLHDLLVERLPAEAQARAGAGGAGASLTPDALQQMPAPLREIVVSSYTDALTPVYLWLVPLGLVAAGLLLLVREDTLRTTLD</sequence>
<reference evidence="10 11" key="1">
    <citation type="submission" date="2017-06" db="EMBL/GenBank/DDBJ databases">
        <authorList>
            <person name="Kim H.J."/>
            <person name="Triplett B.A."/>
        </authorList>
    </citation>
    <scope>NUCLEOTIDE SEQUENCE [LARGE SCALE GENOMIC DNA]</scope>
    <source>
        <strain evidence="10 11">DSM 22179</strain>
    </source>
</reference>
<dbReference type="InterPro" id="IPR011701">
    <property type="entry name" value="MFS"/>
</dbReference>
<dbReference type="OrthoDB" id="7375466at2"/>
<feature type="transmembrane region" description="Helical" evidence="8">
    <location>
        <begin position="494"/>
        <end position="512"/>
    </location>
</feature>
<dbReference type="InterPro" id="IPR036259">
    <property type="entry name" value="MFS_trans_sf"/>
</dbReference>
<dbReference type="PRINTS" id="PR01036">
    <property type="entry name" value="TCRTETB"/>
</dbReference>
<evidence type="ECO:0000256" key="3">
    <source>
        <dbReference type="ARBA" id="ARBA00022448"/>
    </source>
</evidence>
<keyword evidence="3" id="KW-0813">Transport</keyword>
<evidence type="ECO:0000256" key="5">
    <source>
        <dbReference type="ARBA" id="ARBA00022692"/>
    </source>
</evidence>
<dbReference type="AlphaFoldDB" id="A0A212U6J4"/>
<feature type="transmembrane region" description="Helical" evidence="8">
    <location>
        <begin position="222"/>
        <end position="241"/>
    </location>
</feature>
<dbReference type="RefSeq" id="WP_088819214.1">
    <property type="nucleotide sequence ID" value="NZ_FYEZ01000003.1"/>
</dbReference>
<dbReference type="GO" id="GO:0005886">
    <property type="term" value="C:plasma membrane"/>
    <property type="evidence" value="ECO:0007669"/>
    <property type="project" value="UniProtKB-SubCell"/>
</dbReference>
<feature type="transmembrane region" description="Helical" evidence="8">
    <location>
        <begin position="124"/>
        <end position="145"/>
    </location>
</feature>
<accession>A0A212U6J4</accession>
<dbReference type="Gene3D" id="1.20.1720.10">
    <property type="entry name" value="Multidrug resistance protein D"/>
    <property type="match status" value="1"/>
</dbReference>
<dbReference type="InterPro" id="IPR020846">
    <property type="entry name" value="MFS_dom"/>
</dbReference>
<dbReference type="Pfam" id="PF07690">
    <property type="entry name" value="MFS_1"/>
    <property type="match status" value="1"/>
</dbReference>
<evidence type="ECO:0000256" key="8">
    <source>
        <dbReference type="SAM" id="Phobius"/>
    </source>
</evidence>
<dbReference type="PROSITE" id="PS50850">
    <property type="entry name" value="MFS"/>
    <property type="match status" value="1"/>
</dbReference>
<feature type="transmembrane region" description="Helical" evidence="8">
    <location>
        <begin position="424"/>
        <end position="442"/>
    </location>
</feature>
<feature type="transmembrane region" description="Helical" evidence="8">
    <location>
        <begin position="157"/>
        <end position="175"/>
    </location>
</feature>
<feature type="transmembrane region" description="Helical" evidence="8">
    <location>
        <begin position="287"/>
        <end position="307"/>
    </location>
</feature>
<evidence type="ECO:0000256" key="2">
    <source>
        <dbReference type="ARBA" id="ARBA00007520"/>
    </source>
</evidence>
<feature type="transmembrane region" description="Helical" evidence="8">
    <location>
        <begin position="378"/>
        <end position="403"/>
    </location>
</feature>
<evidence type="ECO:0000256" key="1">
    <source>
        <dbReference type="ARBA" id="ARBA00004651"/>
    </source>
</evidence>
<evidence type="ECO:0000256" key="7">
    <source>
        <dbReference type="ARBA" id="ARBA00023136"/>
    </source>
</evidence>
<dbReference type="FunFam" id="1.20.1720.10:FF:000004">
    <property type="entry name" value="EmrB/QacA family drug resistance transporter"/>
    <property type="match status" value="1"/>
</dbReference>
<dbReference type="GO" id="GO:0022857">
    <property type="term" value="F:transmembrane transporter activity"/>
    <property type="evidence" value="ECO:0007669"/>
    <property type="project" value="InterPro"/>
</dbReference>
<keyword evidence="7 8" id="KW-0472">Membrane</keyword>
<dbReference type="SUPFAM" id="SSF103473">
    <property type="entry name" value="MFS general substrate transporter"/>
    <property type="match status" value="1"/>
</dbReference>
<keyword evidence="6 8" id="KW-1133">Transmembrane helix</keyword>
<keyword evidence="5 8" id="KW-0812">Transmembrane</keyword>
<keyword evidence="11" id="KW-1185">Reference proteome</keyword>
<feature type="transmembrane region" description="Helical" evidence="8">
    <location>
        <begin position="353"/>
        <end position="372"/>
    </location>
</feature>
<evidence type="ECO:0000256" key="6">
    <source>
        <dbReference type="ARBA" id="ARBA00022989"/>
    </source>
</evidence>
<feature type="transmembrane region" description="Helical" evidence="8">
    <location>
        <begin position="31"/>
        <end position="49"/>
    </location>
</feature>
<feature type="transmembrane region" description="Helical" evidence="8">
    <location>
        <begin position="327"/>
        <end position="346"/>
    </location>
</feature>
<feature type="transmembrane region" description="Helical" evidence="8">
    <location>
        <begin position="247"/>
        <end position="267"/>
    </location>
</feature>
<feature type="domain" description="Major facilitator superfamily (MFS) profile" evidence="9">
    <location>
        <begin position="34"/>
        <end position="517"/>
    </location>
</feature>
<dbReference type="InterPro" id="IPR004638">
    <property type="entry name" value="EmrB-like"/>
</dbReference>
<evidence type="ECO:0000259" key="9">
    <source>
        <dbReference type="PROSITE" id="PS50850"/>
    </source>
</evidence>
<comment type="subcellular location">
    <subcellularLocation>
        <location evidence="1">Cell membrane</location>
        <topology evidence="1">Multi-pass membrane protein</topology>
    </subcellularLocation>
</comment>
<comment type="similarity">
    <text evidence="2">Belongs to the major facilitator superfamily. TCR/Tet family.</text>
</comment>
<organism evidence="10 11">
    <name type="scientific">Kytococcus aerolatus</name>
    <dbReference type="NCBI Taxonomy" id="592308"/>
    <lineage>
        <taxon>Bacteria</taxon>
        <taxon>Bacillati</taxon>
        <taxon>Actinomycetota</taxon>
        <taxon>Actinomycetes</taxon>
        <taxon>Micrococcales</taxon>
        <taxon>Kytococcaceae</taxon>
        <taxon>Kytococcus</taxon>
    </lineage>
</organism>
<dbReference type="PANTHER" id="PTHR23501">
    <property type="entry name" value="MAJOR FACILITATOR SUPERFAMILY"/>
    <property type="match status" value="1"/>
</dbReference>
<dbReference type="NCBIfam" id="TIGR00711">
    <property type="entry name" value="efflux_EmrB"/>
    <property type="match status" value="1"/>
</dbReference>
<dbReference type="CDD" id="cd17502">
    <property type="entry name" value="MFS_Azr1_MDR_like"/>
    <property type="match status" value="1"/>
</dbReference>
<dbReference type="Proteomes" id="UP000198122">
    <property type="component" value="Unassembled WGS sequence"/>
</dbReference>
<name>A0A212U6J4_9MICO</name>